<dbReference type="Proteomes" id="UP000387223">
    <property type="component" value="Unassembled WGS sequence"/>
</dbReference>
<dbReference type="AlphaFoldDB" id="A0A5M3PYS6"/>
<protein>
    <recommendedName>
        <fullName evidence="4">Alginate export domain-containing protein</fullName>
    </recommendedName>
</protein>
<evidence type="ECO:0000313" key="3">
    <source>
        <dbReference type="Proteomes" id="UP000387223"/>
    </source>
</evidence>
<feature type="chain" id="PRO_5024300460" description="Alginate export domain-containing protein" evidence="1">
    <location>
        <begin position="23"/>
        <end position="376"/>
    </location>
</feature>
<organism evidence="2 3">
    <name type="scientific">Marinobacter salsuginis</name>
    <dbReference type="NCBI Taxonomy" id="418719"/>
    <lineage>
        <taxon>Bacteria</taxon>
        <taxon>Pseudomonadati</taxon>
        <taxon>Pseudomonadota</taxon>
        <taxon>Gammaproteobacteria</taxon>
        <taxon>Pseudomonadales</taxon>
        <taxon>Marinobacteraceae</taxon>
        <taxon>Marinobacter</taxon>
    </lineage>
</organism>
<gene>
    <name evidence="2" type="ORF">MSSD14B_15470</name>
</gene>
<evidence type="ECO:0008006" key="4">
    <source>
        <dbReference type="Google" id="ProtNLM"/>
    </source>
</evidence>
<evidence type="ECO:0000313" key="2">
    <source>
        <dbReference type="EMBL" id="GBO87879.1"/>
    </source>
</evidence>
<evidence type="ECO:0000256" key="1">
    <source>
        <dbReference type="SAM" id="SignalP"/>
    </source>
</evidence>
<sequence>MVRRFRALLGLLAALSAVGVQAEVSHSGYFKNQTAGSRSLVNGDPYLSNLTRLRLKPRYREGDWTIEAAYDLELLTGNFLDSPEFALLKGAPDPRYWTLQDEFYESGDLVARHQLYRGTVQWRSPMGDFRLGRQQVNWSTALIWNPMDILNPVSPLQLEPDERVGVDALLWDQPWGALGRISAVHAPQHEDEDGSTAARVKRYVAGVDAGLMLGEFADVTKAGLSGSGSLRGTGWRTELLWSQPAQGDSYWQAVADVNWSFRSGINLAVEYFYNGQPVPLQALDLSRLVASEPLYAGRHYTGVLVWQDINPFWQYRVVAIRNADDASWVLYPRSSWTLPVTEEVYLMAGAQIFGGDDDSEYGRLEMLGLFELQWYF</sequence>
<proteinExistence type="predicted"/>
<comment type="caution">
    <text evidence="2">The sequence shown here is derived from an EMBL/GenBank/DDBJ whole genome shotgun (WGS) entry which is preliminary data.</text>
</comment>
<keyword evidence="1" id="KW-0732">Signal</keyword>
<accession>A0A5M3PYS6</accession>
<feature type="signal peptide" evidence="1">
    <location>
        <begin position="1"/>
        <end position="22"/>
    </location>
</feature>
<dbReference type="RefSeq" id="WP_136629412.1">
    <property type="nucleotide sequence ID" value="NZ_BGZI01000007.1"/>
</dbReference>
<reference evidence="2 3" key="1">
    <citation type="journal article" date="2019" name="J. Gen. Appl. Microbiol.">
        <title>Aerobic degradation of cis-dichloroethene by the marine bacterium Marinobacter salsuginis strain 5N-3.</title>
        <authorList>
            <person name="Inoue Y."/>
            <person name="Fukunaga Y."/>
            <person name="Katsumata H."/>
            <person name="Ohji S."/>
            <person name="Hosoyama A."/>
            <person name="Mori K."/>
            <person name="Ando K."/>
        </authorList>
    </citation>
    <scope>NUCLEOTIDE SEQUENCE [LARGE SCALE GENOMIC DNA]</scope>
    <source>
        <strain evidence="2 3">NBRC 109114</strain>
    </source>
</reference>
<dbReference type="EMBL" id="BGZI01000007">
    <property type="protein sequence ID" value="GBO87879.1"/>
    <property type="molecule type" value="Genomic_DNA"/>
</dbReference>
<name>A0A5M3PYS6_9GAMM</name>